<organism evidence="2 3">
    <name type="scientific">Malassezia arunalokei</name>
    <dbReference type="NCBI Taxonomy" id="1514897"/>
    <lineage>
        <taxon>Eukaryota</taxon>
        <taxon>Fungi</taxon>
        <taxon>Dikarya</taxon>
        <taxon>Basidiomycota</taxon>
        <taxon>Ustilaginomycotina</taxon>
        <taxon>Malasseziomycetes</taxon>
        <taxon>Malasseziales</taxon>
        <taxon>Malasseziaceae</taxon>
        <taxon>Malassezia</taxon>
    </lineage>
</organism>
<dbReference type="AlphaFoldDB" id="A0AAJ5Z063"/>
<evidence type="ECO:0000313" key="3">
    <source>
        <dbReference type="Proteomes" id="UP001217582"/>
    </source>
</evidence>
<dbReference type="Proteomes" id="UP001217582">
    <property type="component" value="Chromosome 2"/>
</dbReference>
<feature type="region of interest" description="Disordered" evidence="1">
    <location>
        <begin position="361"/>
        <end position="380"/>
    </location>
</feature>
<proteinExistence type="predicted"/>
<protein>
    <submittedName>
        <fullName evidence="2">Uncharacterized protein</fullName>
    </submittedName>
</protein>
<gene>
    <name evidence="2" type="ORF">MARU1_000986</name>
</gene>
<accession>A0AAJ5Z063</accession>
<dbReference type="EMBL" id="CP119917">
    <property type="protein sequence ID" value="WFD14975.1"/>
    <property type="molecule type" value="Genomic_DNA"/>
</dbReference>
<reference evidence="2 3" key="1">
    <citation type="submission" date="2023-03" db="EMBL/GenBank/DDBJ databases">
        <title>Mating type loci evolution in Malassezia.</title>
        <authorList>
            <person name="Coelho M.A."/>
        </authorList>
    </citation>
    <scope>NUCLEOTIDE SEQUENCE [LARGE SCALE GENOMIC DNA]</scope>
    <source>
        <strain evidence="2 3">CBS 13387</strain>
    </source>
</reference>
<keyword evidence="3" id="KW-1185">Reference proteome</keyword>
<dbReference type="PANTHER" id="PTHR37987:SF1">
    <property type="entry name" value="OXO-4-HYDROXY-4-CARBOXY-5-UREIDOIMIDAZOLINE DECARBOXYLASE DOMAIN-CONTAINING PROTEIN"/>
    <property type="match status" value="1"/>
</dbReference>
<dbReference type="PANTHER" id="PTHR37987">
    <property type="entry name" value="CHROMOSOME 9, WHOLE GENOME SHOTGUN SEQUENCE"/>
    <property type="match status" value="1"/>
</dbReference>
<feature type="region of interest" description="Disordered" evidence="1">
    <location>
        <begin position="198"/>
        <end position="218"/>
    </location>
</feature>
<feature type="region of interest" description="Disordered" evidence="1">
    <location>
        <begin position="474"/>
        <end position="495"/>
    </location>
</feature>
<name>A0AAJ5Z063_9BASI</name>
<evidence type="ECO:0000256" key="1">
    <source>
        <dbReference type="SAM" id="MobiDB-lite"/>
    </source>
</evidence>
<feature type="region of interest" description="Disordered" evidence="1">
    <location>
        <begin position="413"/>
        <end position="443"/>
    </location>
</feature>
<evidence type="ECO:0000313" key="2">
    <source>
        <dbReference type="EMBL" id="WFD14975.1"/>
    </source>
</evidence>
<sequence length="520" mass="55950">MSDRALNFPPMSRTIISAQALPTASVEALALILERVLLCSADGAAKLAKQSHAAIQDLPDDSRPCTYDGLVDVARFCLEEEPGWSHGECIEFLSQYPRLDVLVGGHQHLSQLCDEYETRFPGLRYISSKNEPDIGAAISEVELSLQHYTSMHSYEPSSDEWRAELDRVLGMMWDSAVDRASALQPGPVTPESDTLVKVATSPGSSEAPPKSREERGDDEPFLSLSSFRALAVTSPCIEKFFEHDLPKSFRLDEVQWSSSGGAFAWHAAPVVPRNGQRGPDVKSTKSSAGTVSIASTLLHGNTVPLNTETPVSYSRDITSGARGKVVGFLGGLFGEEGKTRIDALADQVALRLQAHSVRGPIPSFAQEPAPEPEKKSRTWRSAWMQGKSAASNVVSEARSSTFSGRLANVFGVQSATPREKDPSSENEDTTNESCYQDGDSDSRTALRGSDLAREGPEAAVATLRAANETLLQERSAFVIDETPSADNTMGEGEDEAVHDVEGLDALIAGDTEPSLTPSTA</sequence>